<dbReference type="Proteomes" id="UP001596109">
    <property type="component" value="Unassembled WGS sequence"/>
</dbReference>
<dbReference type="PANTHER" id="PTHR34698:SF2">
    <property type="entry name" value="5-OXOPROLINASE SUBUNIT B"/>
    <property type="match status" value="1"/>
</dbReference>
<reference evidence="6" key="1">
    <citation type="journal article" date="2019" name="Int. J. Syst. Evol. Microbiol.">
        <title>The Global Catalogue of Microorganisms (GCM) 10K type strain sequencing project: providing services to taxonomists for standard genome sequencing and annotation.</title>
        <authorList>
            <consortium name="The Broad Institute Genomics Platform"/>
            <consortium name="The Broad Institute Genome Sequencing Center for Infectious Disease"/>
            <person name="Wu L."/>
            <person name="Ma J."/>
        </authorList>
    </citation>
    <scope>NUCLEOTIDE SEQUENCE [LARGE SCALE GENOMIC DNA]</scope>
    <source>
        <strain evidence="6">CGMCC 4.1434</strain>
    </source>
</reference>
<dbReference type="NCBIfam" id="TIGR00370">
    <property type="entry name" value="5-oxoprolinase subunit PxpB"/>
    <property type="match status" value="1"/>
</dbReference>
<proteinExistence type="predicted"/>
<keyword evidence="6" id="KW-1185">Reference proteome</keyword>
<comment type="caution">
    <text evidence="5">The sequence shown here is derived from an EMBL/GenBank/DDBJ whole genome shotgun (WGS) entry which is preliminary data.</text>
</comment>
<organism evidence="5 6">
    <name type="scientific">Sporosarcina soli</name>
    <dbReference type="NCBI Taxonomy" id="334736"/>
    <lineage>
        <taxon>Bacteria</taxon>
        <taxon>Bacillati</taxon>
        <taxon>Bacillota</taxon>
        <taxon>Bacilli</taxon>
        <taxon>Bacillales</taxon>
        <taxon>Caryophanaceae</taxon>
        <taxon>Sporosarcina</taxon>
    </lineage>
</organism>
<dbReference type="EMBL" id="JBHSNO010000008">
    <property type="protein sequence ID" value="MFC5590482.1"/>
    <property type="molecule type" value="Genomic_DNA"/>
</dbReference>
<feature type="domain" description="Carboxyltransferase" evidence="4">
    <location>
        <begin position="10"/>
        <end position="211"/>
    </location>
</feature>
<dbReference type="Gene3D" id="2.40.100.10">
    <property type="entry name" value="Cyclophilin-like"/>
    <property type="match status" value="1"/>
</dbReference>
<keyword evidence="1" id="KW-0547">Nucleotide-binding</keyword>
<dbReference type="SUPFAM" id="SSF160467">
    <property type="entry name" value="PH0987 N-terminal domain-like"/>
    <property type="match status" value="1"/>
</dbReference>
<dbReference type="RefSeq" id="WP_381437021.1">
    <property type="nucleotide sequence ID" value="NZ_JBHSNO010000008.1"/>
</dbReference>
<dbReference type="EC" id="3.5.2.9" evidence="5"/>
<dbReference type="InterPro" id="IPR010016">
    <property type="entry name" value="PxpB"/>
</dbReference>
<evidence type="ECO:0000256" key="1">
    <source>
        <dbReference type="ARBA" id="ARBA00022741"/>
    </source>
</evidence>
<protein>
    <submittedName>
        <fullName evidence="5">5-oxoprolinase subunit PxpB</fullName>
        <ecNumber evidence="5">3.5.2.9</ecNumber>
    </submittedName>
</protein>
<evidence type="ECO:0000259" key="4">
    <source>
        <dbReference type="SMART" id="SM00796"/>
    </source>
</evidence>
<name>A0ABW0TMT7_9BACL</name>
<keyword evidence="3" id="KW-0067">ATP-binding</keyword>
<dbReference type="SMART" id="SM00796">
    <property type="entry name" value="AHS1"/>
    <property type="match status" value="1"/>
</dbReference>
<evidence type="ECO:0000313" key="5">
    <source>
        <dbReference type="EMBL" id="MFC5590482.1"/>
    </source>
</evidence>
<dbReference type="Gene3D" id="3.30.1360.40">
    <property type="match status" value="1"/>
</dbReference>
<sequence>MLTNVASKTPLYFPMGDQAIVIQFEHVISLETNKRVHTTAHLIETREIRGITQLIPAFNNLTVCYDPVLIGFGELITELKKLEEYDLEQVEIQSKTLHIPVVFGGRYGPDLEEIANHAKLTIEEVVALLQSKRYFTYMIGFIAGYPYCGDIDSRLSLPRRANPRVKVEKGTIQIVNNLTGIFTMTAPSGWHIVGWTPMEIFNPKSDPPSLLQAGDYIQYVPVSEEEVQQWDQDSQKAWDQKWNM</sequence>
<gene>
    <name evidence="5" type="primary">pxpB</name>
    <name evidence="5" type="ORF">ACFPRA_16370</name>
</gene>
<dbReference type="InterPro" id="IPR003833">
    <property type="entry name" value="CT_C_D"/>
</dbReference>
<evidence type="ECO:0000256" key="2">
    <source>
        <dbReference type="ARBA" id="ARBA00022801"/>
    </source>
</evidence>
<dbReference type="SUPFAM" id="SSF50891">
    <property type="entry name" value="Cyclophilin-like"/>
    <property type="match status" value="1"/>
</dbReference>
<dbReference type="GO" id="GO:0017168">
    <property type="term" value="F:5-oxoprolinase (ATP-hydrolyzing) activity"/>
    <property type="evidence" value="ECO:0007669"/>
    <property type="project" value="UniProtKB-EC"/>
</dbReference>
<evidence type="ECO:0000256" key="3">
    <source>
        <dbReference type="ARBA" id="ARBA00022840"/>
    </source>
</evidence>
<evidence type="ECO:0000313" key="6">
    <source>
        <dbReference type="Proteomes" id="UP001596109"/>
    </source>
</evidence>
<accession>A0ABW0TMT7</accession>
<dbReference type="PANTHER" id="PTHR34698">
    <property type="entry name" value="5-OXOPROLINASE SUBUNIT B"/>
    <property type="match status" value="1"/>
</dbReference>
<dbReference type="InterPro" id="IPR029000">
    <property type="entry name" value="Cyclophilin-like_dom_sf"/>
</dbReference>
<keyword evidence="2 5" id="KW-0378">Hydrolase</keyword>
<dbReference type="Pfam" id="PF02682">
    <property type="entry name" value="CT_C_D"/>
    <property type="match status" value="1"/>
</dbReference>